<dbReference type="AlphaFoldDB" id="A0A2Z4GAB6"/>
<dbReference type="RefSeq" id="WP_111371132.1">
    <property type="nucleotide sequence ID" value="NZ_CP029480.1"/>
</dbReference>
<accession>A0A2Z4GAB6</accession>
<sequence>MKYFIKKNNYVNIRHVILLQGIENYTLFHLEDGSKIMSSHTLKRHQEKLANEAFLRVNRSTLVNTSFVQKVQTKNAVRFIHLTDGKEIKVSRRRQGTLRQLAINNYFQGLSTAH</sequence>
<dbReference type="GO" id="GO:0003677">
    <property type="term" value="F:DNA binding"/>
    <property type="evidence" value="ECO:0007669"/>
    <property type="project" value="InterPro"/>
</dbReference>
<evidence type="ECO:0000313" key="3">
    <source>
        <dbReference type="Proteomes" id="UP000249873"/>
    </source>
</evidence>
<dbReference type="Pfam" id="PF04397">
    <property type="entry name" value="LytTR"/>
    <property type="match status" value="1"/>
</dbReference>
<dbReference type="PANTHER" id="PTHR37299">
    <property type="entry name" value="TRANSCRIPTIONAL REGULATOR-RELATED"/>
    <property type="match status" value="1"/>
</dbReference>
<evidence type="ECO:0000259" key="1">
    <source>
        <dbReference type="PROSITE" id="PS50930"/>
    </source>
</evidence>
<dbReference type="Proteomes" id="UP000249873">
    <property type="component" value="Chromosome"/>
</dbReference>
<evidence type="ECO:0000313" key="2">
    <source>
        <dbReference type="EMBL" id="AWV98030.1"/>
    </source>
</evidence>
<proteinExistence type="predicted"/>
<dbReference type="InterPro" id="IPR046947">
    <property type="entry name" value="LytR-like"/>
</dbReference>
<keyword evidence="3" id="KW-1185">Reference proteome</keyword>
<protein>
    <recommendedName>
        <fullName evidence="1">HTH LytTR-type domain-containing protein</fullName>
    </recommendedName>
</protein>
<feature type="domain" description="HTH LytTR-type" evidence="1">
    <location>
        <begin position="1"/>
        <end position="104"/>
    </location>
</feature>
<gene>
    <name evidence="2" type="ORF">DJ013_07540</name>
</gene>
<reference evidence="2 3" key="1">
    <citation type="submission" date="2018-05" db="EMBL/GenBank/DDBJ databases">
        <title>Complete genome sequence of Arcticibacterium luteifluviistationis SM1504T, a cytophagaceae bacterium isolated from Arctic surface seawater.</title>
        <authorList>
            <person name="Li Y."/>
            <person name="Qin Q.-L."/>
        </authorList>
    </citation>
    <scope>NUCLEOTIDE SEQUENCE [LARGE SCALE GENOMIC DNA]</scope>
    <source>
        <strain evidence="2 3">SM1504</strain>
    </source>
</reference>
<organism evidence="2 3">
    <name type="scientific">Arcticibacterium luteifluviistationis</name>
    <dbReference type="NCBI Taxonomy" id="1784714"/>
    <lineage>
        <taxon>Bacteria</taxon>
        <taxon>Pseudomonadati</taxon>
        <taxon>Bacteroidota</taxon>
        <taxon>Cytophagia</taxon>
        <taxon>Cytophagales</taxon>
        <taxon>Leadbetterellaceae</taxon>
        <taxon>Arcticibacterium</taxon>
    </lineage>
</organism>
<dbReference type="PROSITE" id="PS50930">
    <property type="entry name" value="HTH_LYTTR"/>
    <property type="match status" value="1"/>
</dbReference>
<dbReference type="KEGG" id="als:DJ013_07540"/>
<dbReference type="OrthoDB" id="1116942at2"/>
<dbReference type="Gene3D" id="2.40.50.1020">
    <property type="entry name" value="LytTr DNA-binding domain"/>
    <property type="match status" value="1"/>
</dbReference>
<dbReference type="PANTHER" id="PTHR37299:SF1">
    <property type="entry name" value="STAGE 0 SPORULATION PROTEIN A HOMOLOG"/>
    <property type="match status" value="1"/>
</dbReference>
<dbReference type="SMART" id="SM00850">
    <property type="entry name" value="LytTR"/>
    <property type="match status" value="1"/>
</dbReference>
<name>A0A2Z4GAB6_9BACT</name>
<dbReference type="EMBL" id="CP029480">
    <property type="protein sequence ID" value="AWV98030.1"/>
    <property type="molecule type" value="Genomic_DNA"/>
</dbReference>
<dbReference type="GO" id="GO:0000156">
    <property type="term" value="F:phosphorelay response regulator activity"/>
    <property type="evidence" value="ECO:0007669"/>
    <property type="project" value="InterPro"/>
</dbReference>
<dbReference type="InterPro" id="IPR007492">
    <property type="entry name" value="LytTR_DNA-bd_dom"/>
</dbReference>